<dbReference type="Proteomes" id="UP000502327">
    <property type="component" value="Segment"/>
</dbReference>
<evidence type="ECO:0000313" key="1">
    <source>
        <dbReference type="EMBL" id="QIW91459.1"/>
    </source>
</evidence>
<accession>A0A6H0XAJ4</accession>
<dbReference type="RefSeq" id="YP_010071148.1">
    <property type="nucleotide sequence ID" value="NC_054921.1"/>
</dbReference>
<name>A0A6H0XAJ4_9CAUD</name>
<proteinExistence type="predicted"/>
<evidence type="ECO:0000313" key="2">
    <source>
        <dbReference type="Proteomes" id="UP000502327"/>
    </source>
</evidence>
<keyword evidence="2" id="KW-1185">Reference proteome</keyword>
<reference evidence="1 2" key="1">
    <citation type="submission" date="2020-03" db="EMBL/GenBank/DDBJ databases">
        <authorList>
            <person name="Wu Y."/>
            <person name="Qu Y."/>
        </authorList>
    </citation>
    <scope>NUCLEOTIDE SEQUENCE [LARGE SCALE GENOMIC DNA]</scope>
</reference>
<organism evidence="1 2">
    <name type="scientific">Escherichia phage vB_EcoM_IME537</name>
    <dbReference type="NCBI Taxonomy" id="2724310"/>
    <lineage>
        <taxon>Viruses</taxon>
        <taxon>Duplodnaviria</taxon>
        <taxon>Heunggongvirae</taxon>
        <taxon>Uroviricota</taxon>
        <taxon>Caudoviricetes</taxon>
        <taxon>Pantevenvirales</taxon>
        <taxon>Straboviridae</taxon>
        <taxon>Tevenvirinae</taxon>
        <taxon>Tequatrovirus</taxon>
        <taxon>Tequatrovirus ime537</taxon>
    </lineage>
</organism>
<sequence length="77" mass="8815">MSCDTIQPSDKEENIMKIEALNQEGNIYVIINGDFFVDMDEVTSEELVELLKKRYNMCDEVATHMACAIFSLSYVVE</sequence>
<dbReference type="KEGG" id="vg:65059819"/>
<dbReference type="EMBL" id="MT179807">
    <property type="protein sequence ID" value="QIW91459.1"/>
    <property type="molecule type" value="Genomic_DNA"/>
</dbReference>
<protein>
    <recommendedName>
        <fullName evidence="3">Phage protein</fullName>
    </recommendedName>
</protein>
<dbReference type="GeneID" id="65059819"/>
<evidence type="ECO:0008006" key="3">
    <source>
        <dbReference type="Google" id="ProtNLM"/>
    </source>
</evidence>